<dbReference type="EMBL" id="BGPR01132492">
    <property type="protein sequence ID" value="GBN49188.1"/>
    <property type="molecule type" value="Genomic_DNA"/>
</dbReference>
<gene>
    <name evidence="1" type="ORF">AVEN_207559_1</name>
</gene>
<dbReference type="Proteomes" id="UP000499080">
    <property type="component" value="Unassembled WGS sequence"/>
</dbReference>
<proteinExistence type="predicted"/>
<evidence type="ECO:0000313" key="2">
    <source>
        <dbReference type="Proteomes" id="UP000499080"/>
    </source>
</evidence>
<sequence length="87" mass="9813">MAHSRPTLKDFILDLQTNAPAVKLVIHCTLPPPAHTQSNGVFSKPSTNNLLHWKEAFLNNNQSRTRLQNMMNFLMENETLINGPSTD</sequence>
<comment type="caution">
    <text evidence="1">The sequence shown here is derived from an EMBL/GenBank/DDBJ whole genome shotgun (WGS) entry which is preliminary data.</text>
</comment>
<organism evidence="1 2">
    <name type="scientific">Araneus ventricosus</name>
    <name type="common">Orbweaver spider</name>
    <name type="synonym">Epeira ventricosa</name>
    <dbReference type="NCBI Taxonomy" id="182803"/>
    <lineage>
        <taxon>Eukaryota</taxon>
        <taxon>Metazoa</taxon>
        <taxon>Ecdysozoa</taxon>
        <taxon>Arthropoda</taxon>
        <taxon>Chelicerata</taxon>
        <taxon>Arachnida</taxon>
        <taxon>Araneae</taxon>
        <taxon>Araneomorphae</taxon>
        <taxon>Entelegynae</taxon>
        <taxon>Araneoidea</taxon>
        <taxon>Araneidae</taxon>
        <taxon>Araneus</taxon>
    </lineage>
</organism>
<name>A0A4Y2PB37_ARAVE</name>
<accession>A0A4Y2PB37</accession>
<evidence type="ECO:0000313" key="1">
    <source>
        <dbReference type="EMBL" id="GBN49188.1"/>
    </source>
</evidence>
<keyword evidence="2" id="KW-1185">Reference proteome</keyword>
<dbReference type="AlphaFoldDB" id="A0A4Y2PB37"/>
<protein>
    <submittedName>
        <fullName evidence="1">Uncharacterized protein</fullName>
    </submittedName>
</protein>
<reference evidence="1 2" key="1">
    <citation type="journal article" date="2019" name="Sci. Rep.">
        <title>Orb-weaving spider Araneus ventricosus genome elucidates the spidroin gene catalogue.</title>
        <authorList>
            <person name="Kono N."/>
            <person name="Nakamura H."/>
            <person name="Ohtoshi R."/>
            <person name="Moran D.A.P."/>
            <person name="Shinohara A."/>
            <person name="Yoshida Y."/>
            <person name="Fujiwara M."/>
            <person name="Mori M."/>
            <person name="Tomita M."/>
            <person name="Arakawa K."/>
        </authorList>
    </citation>
    <scope>NUCLEOTIDE SEQUENCE [LARGE SCALE GENOMIC DNA]</scope>
</reference>